<dbReference type="InterPro" id="IPR052534">
    <property type="entry name" value="Extracell_DNA_Util/SecSys_Comp"/>
</dbReference>
<keyword evidence="1" id="KW-0472">Membrane</keyword>
<evidence type="ECO:0000313" key="2">
    <source>
        <dbReference type="EMBL" id="KKQ44986.1"/>
    </source>
</evidence>
<evidence type="ECO:0000313" key="3">
    <source>
        <dbReference type="Proteomes" id="UP000034603"/>
    </source>
</evidence>
<keyword evidence="1" id="KW-0812">Transmembrane</keyword>
<protein>
    <recommendedName>
        <fullName evidence="4">Fimbrial assembly family protein</fullName>
    </recommendedName>
</protein>
<sequence length="182" mass="20600">MPARKKEEINLLPQKGFESNTIGRLLAWVLSSFRIIVIVTEIIVMIAFLSRFWLDAQNADLTDDIKNKKAVLEAYQDFEKDYRDTQKRLEIYSTITKGVPLATLVKSLSDLLPPDIYLSSLGYTGTQINISALSPNEISIQQYMVNISAVDTVKNVTIREIETEKDNPGLIKFTLSMDIVNK</sequence>
<keyword evidence="1" id="KW-1133">Transmembrane helix</keyword>
<feature type="transmembrane region" description="Helical" evidence="1">
    <location>
        <begin position="25"/>
        <end position="49"/>
    </location>
</feature>
<dbReference type="PANTHER" id="PTHR40278">
    <property type="entry name" value="DNA UTILIZATION PROTEIN HOFN"/>
    <property type="match status" value="1"/>
</dbReference>
<accession>A0A0G0KWT0</accession>
<evidence type="ECO:0000256" key="1">
    <source>
        <dbReference type="SAM" id="Phobius"/>
    </source>
</evidence>
<proteinExistence type="predicted"/>
<evidence type="ECO:0008006" key="4">
    <source>
        <dbReference type="Google" id="ProtNLM"/>
    </source>
</evidence>
<reference evidence="2 3" key="1">
    <citation type="journal article" date="2015" name="Nature">
        <title>rRNA introns, odd ribosomes, and small enigmatic genomes across a large radiation of phyla.</title>
        <authorList>
            <person name="Brown C.T."/>
            <person name="Hug L.A."/>
            <person name="Thomas B.C."/>
            <person name="Sharon I."/>
            <person name="Castelle C.J."/>
            <person name="Singh A."/>
            <person name="Wilkins M.J."/>
            <person name="Williams K.H."/>
            <person name="Banfield J.F."/>
        </authorList>
    </citation>
    <scope>NUCLEOTIDE SEQUENCE [LARGE SCALE GENOMIC DNA]</scope>
</reference>
<dbReference type="PANTHER" id="PTHR40278:SF1">
    <property type="entry name" value="DNA UTILIZATION PROTEIN HOFN"/>
    <property type="match status" value="1"/>
</dbReference>
<comment type="caution">
    <text evidence="2">The sequence shown here is derived from an EMBL/GenBank/DDBJ whole genome shotgun (WGS) entry which is preliminary data.</text>
</comment>
<dbReference type="Pfam" id="PF05137">
    <property type="entry name" value="PilN"/>
    <property type="match status" value="1"/>
</dbReference>
<gene>
    <name evidence="2" type="ORF">US62_C0019G0018</name>
</gene>
<dbReference type="Proteomes" id="UP000034603">
    <property type="component" value="Unassembled WGS sequence"/>
</dbReference>
<dbReference type="AlphaFoldDB" id="A0A0G0KWT0"/>
<name>A0A0G0KWT0_9BACT</name>
<organism evidence="2 3">
    <name type="scientific">Candidatus Woesebacteria bacterium GW2011_GWA1_37_8</name>
    <dbReference type="NCBI Taxonomy" id="1618546"/>
    <lineage>
        <taxon>Bacteria</taxon>
        <taxon>Candidatus Woeseibacteriota</taxon>
    </lineage>
</organism>
<dbReference type="InterPro" id="IPR007813">
    <property type="entry name" value="PilN"/>
</dbReference>
<dbReference type="EMBL" id="LBTR01000019">
    <property type="protein sequence ID" value="KKQ44986.1"/>
    <property type="molecule type" value="Genomic_DNA"/>
</dbReference>